<proteinExistence type="predicted"/>
<accession>A0AAE0SIK5</accession>
<evidence type="ECO:0000313" key="2">
    <source>
        <dbReference type="EMBL" id="KAK3592133.1"/>
    </source>
</evidence>
<reference evidence="2" key="2">
    <citation type="journal article" date="2021" name="Genome Biol. Evol.">
        <title>Developing a high-quality reference genome for a parasitic bivalve with doubly uniparental inheritance (Bivalvia: Unionida).</title>
        <authorList>
            <person name="Smith C.H."/>
        </authorList>
    </citation>
    <scope>NUCLEOTIDE SEQUENCE</scope>
    <source>
        <strain evidence="2">CHS0354</strain>
        <tissue evidence="2">Mantle</tissue>
    </source>
</reference>
<reference evidence="2" key="1">
    <citation type="journal article" date="2021" name="Genome Biol. Evol.">
        <title>A High-Quality Reference Genome for a Parasitic Bivalve with Doubly Uniparental Inheritance (Bivalvia: Unionida).</title>
        <authorList>
            <person name="Smith C.H."/>
        </authorList>
    </citation>
    <scope>NUCLEOTIDE SEQUENCE</scope>
    <source>
        <strain evidence="2">CHS0354</strain>
    </source>
</reference>
<keyword evidence="3" id="KW-1185">Reference proteome</keyword>
<feature type="compositionally biased region" description="Basic and acidic residues" evidence="1">
    <location>
        <begin position="41"/>
        <end position="55"/>
    </location>
</feature>
<comment type="caution">
    <text evidence="2">The sequence shown here is derived from an EMBL/GenBank/DDBJ whole genome shotgun (WGS) entry which is preliminary data.</text>
</comment>
<reference evidence="2" key="3">
    <citation type="submission" date="2023-05" db="EMBL/GenBank/DDBJ databases">
        <authorList>
            <person name="Smith C.H."/>
        </authorList>
    </citation>
    <scope>NUCLEOTIDE SEQUENCE</scope>
    <source>
        <strain evidence="2">CHS0354</strain>
        <tissue evidence="2">Mantle</tissue>
    </source>
</reference>
<protein>
    <submittedName>
        <fullName evidence="2">Uncharacterized protein</fullName>
    </submittedName>
</protein>
<organism evidence="2 3">
    <name type="scientific">Potamilus streckersoni</name>
    <dbReference type="NCBI Taxonomy" id="2493646"/>
    <lineage>
        <taxon>Eukaryota</taxon>
        <taxon>Metazoa</taxon>
        <taxon>Spiralia</taxon>
        <taxon>Lophotrochozoa</taxon>
        <taxon>Mollusca</taxon>
        <taxon>Bivalvia</taxon>
        <taxon>Autobranchia</taxon>
        <taxon>Heteroconchia</taxon>
        <taxon>Palaeoheterodonta</taxon>
        <taxon>Unionida</taxon>
        <taxon>Unionoidea</taxon>
        <taxon>Unionidae</taxon>
        <taxon>Ambleminae</taxon>
        <taxon>Lampsilini</taxon>
        <taxon>Potamilus</taxon>
    </lineage>
</organism>
<sequence length="64" mass="7456">MQRLLKGTSNWKIALLPYEGGVLRRIKEHVALDWEMQEVGRQDGGRVESDDRFSEEPCDADYNF</sequence>
<evidence type="ECO:0000256" key="1">
    <source>
        <dbReference type="SAM" id="MobiDB-lite"/>
    </source>
</evidence>
<gene>
    <name evidence="2" type="ORF">CHS0354_019421</name>
</gene>
<dbReference type="AlphaFoldDB" id="A0AAE0SIK5"/>
<feature type="region of interest" description="Disordered" evidence="1">
    <location>
        <begin position="41"/>
        <end position="64"/>
    </location>
</feature>
<dbReference type="Proteomes" id="UP001195483">
    <property type="component" value="Unassembled WGS sequence"/>
</dbReference>
<evidence type="ECO:0000313" key="3">
    <source>
        <dbReference type="Proteomes" id="UP001195483"/>
    </source>
</evidence>
<dbReference type="EMBL" id="JAEAOA010001195">
    <property type="protein sequence ID" value="KAK3592133.1"/>
    <property type="molecule type" value="Genomic_DNA"/>
</dbReference>
<name>A0AAE0SIK5_9BIVA</name>